<gene>
    <name evidence="1" type="ORF">JI739_14110</name>
</gene>
<dbReference type="Proteomes" id="UP000613011">
    <property type="component" value="Unassembled WGS sequence"/>
</dbReference>
<dbReference type="Gene3D" id="3.40.630.10">
    <property type="entry name" value="Zn peptidases"/>
    <property type="match status" value="1"/>
</dbReference>
<comment type="caution">
    <text evidence="1">The sequence shown here is derived from an EMBL/GenBank/DDBJ whole genome shotgun (WGS) entry which is preliminary data.</text>
</comment>
<sequence>MGMPSPFAVETLQADLARHAGFGVKVSASRGDAATAAWIEERLAALGFSIERHATPVPVFEPIDCRLQGEHAQAPVYAQAPYATTGPEGWSAPLVVVRTAADAPGARGAIAMIVLPHGRHASLASPPVAPLLQAVQAAGARAAVIVPTGPTDDVVAFNARLDAPAALPLAVLAPRLAAPFLAQATTGLAVRLLLHGRVQAGSTDTLCARLRRGPRWLCLSTPRTGWFTCASERGTGTAAFLALAAWAVRRFPEHSLFAMNTGAHEYHFAGAHAVLASAPPPADVAAWAHLGAGLAARDRLEFRGQSHPLPSADSNRFTMATPALHAAAEQAFAGLAGLELVRAPVGTASELGAVVERGYGRAFAVLGLPRVFHTPQDDLPAVDAALLAPVVQAHARLIEAALGMDAVTPQAALA</sequence>
<dbReference type="SUPFAM" id="SSF53187">
    <property type="entry name" value="Zn-dependent exopeptidases"/>
    <property type="match status" value="1"/>
</dbReference>
<evidence type="ECO:0008006" key="3">
    <source>
        <dbReference type="Google" id="ProtNLM"/>
    </source>
</evidence>
<evidence type="ECO:0000313" key="2">
    <source>
        <dbReference type="Proteomes" id="UP000613011"/>
    </source>
</evidence>
<reference evidence="1" key="1">
    <citation type="submission" date="2021-01" db="EMBL/GenBank/DDBJ databases">
        <title>Ramlibacter sp. strain AW1 16S ribosomal RNA gene Genome sequencing and assembly.</title>
        <authorList>
            <person name="Kang M."/>
        </authorList>
    </citation>
    <scope>NUCLEOTIDE SEQUENCE</scope>
    <source>
        <strain evidence="1">AW1</strain>
    </source>
</reference>
<accession>A0A936ZQA0</accession>
<keyword evidence="2" id="KW-1185">Reference proteome</keyword>
<dbReference type="RefSeq" id="WP_201684569.1">
    <property type="nucleotide sequence ID" value="NZ_JAEQNA010000005.1"/>
</dbReference>
<evidence type="ECO:0000313" key="1">
    <source>
        <dbReference type="EMBL" id="MBL0421488.1"/>
    </source>
</evidence>
<dbReference type="EMBL" id="JAEQNA010000005">
    <property type="protein sequence ID" value="MBL0421488.1"/>
    <property type="molecule type" value="Genomic_DNA"/>
</dbReference>
<protein>
    <recommendedName>
        <fullName evidence="3">M28 family peptidase</fullName>
    </recommendedName>
</protein>
<proteinExistence type="predicted"/>
<name>A0A936ZQA0_9BURK</name>
<dbReference type="AlphaFoldDB" id="A0A936ZQA0"/>
<organism evidence="1 2">
    <name type="scientific">Ramlibacter aurantiacus</name>
    <dbReference type="NCBI Taxonomy" id="2801330"/>
    <lineage>
        <taxon>Bacteria</taxon>
        <taxon>Pseudomonadati</taxon>
        <taxon>Pseudomonadota</taxon>
        <taxon>Betaproteobacteria</taxon>
        <taxon>Burkholderiales</taxon>
        <taxon>Comamonadaceae</taxon>
        <taxon>Ramlibacter</taxon>
    </lineage>
</organism>